<reference evidence="9 10" key="1">
    <citation type="submission" date="2023-04" db="EMBL/GenBank/DDBJ databases">
        <title>Lysobacter sp. strain UC isolated from soil sample.</title>
        <authorList>
            <person name="Choksket S."/>
            <person name="Harshvardhan F."/>
            <person name="Rana R."/>
            <person name="Patil P.B."/>
            <person name="Korpole S."/>
        </authorList>
    </citation>
    <scope>NUCLEOTIDE SEQUENCE [LARGE SCALE GENOMIC DNA]</scope>
    <source>
        <strain evidence="9 10">UC</strain>
    </source>
</reference>
<dbReference type="InterPro" id="IPR001792">
    <property type="entry name" value="Acylphosphatase-like_dom"/>
</dbReference>
<feature type="domain" description="Acylphosphatase-like" evidence="8">
    <location>
        <begin position="3"/>
        <end position="89"/>
    </location>
</feature>
<dbReference type="InterPro" id="IPR017968">
    <property type="entry name" value="Acylphosphatase_CS"/>
</dbReference>
<feature type="active site" evidence="5">
    <location>
        <position position="36"/>
    </location>
</feature>
<evidence type="ECO:0000313" key="10">
    <source>
        <dbReference type="Proteomes" id="UP001233535"/>
    </source>
</evidence>
<gene>
    <name evidence="9" type="ORF">P8609_10155</name>
</gene>
<evidence type="ECO:0000259" key="8">
    <source>
        <dbReference type="PROSITE" id="PS51160"/>
    </source>
</evidence>
<evidence type="ECO:0000313" key="9">
    <source>
        <dbReference type="EMBL" id="MDR0183324.1"/>
    </source>
</evidence>
<comment type="caution">
    <text evidence="9">The sequence shown here is derived from an EMBL/GenBank/DDBJ whole genome shotgun (WGS) entry which is preliminary data.</text>
</comment>
<evidence type="ECO:0000256" key="3">
    <source>
        <dbReference type="ARBA" id="ARBA00015991"/>
    </source>
</evidence>
<dbReference type="PANTHER" id="PTHR47268">
    <property type="entry name" value="ACYLPHOSPHATASE"/>
    <property type="match status" value="1"/>
</dbReference>
<feature type="active site" evidence="5">
    <location>
        <position position="18"/>
    </location>
</feature>
<comment type="similarity">
    <text evidence="1 7">Belongs to the acylphosphatase family.</text>
</comment>
<dbReference type="InterPro" id="IPR036046">
    <property type="entry name" value="Acylphosphatase-like_dom_sf"/>
</dbReference>
<protein>
    <recommendedName>
        <fullName evidence="3 5">Acylphosphatase</fullName>
        <ecNumber evidence="2 5">3.6.1.7</ecNumber>
    </recommendedName>
</protein>
<comment type="catalytic activity">
    <reaction evidence="4 5 6">
        <text>an acyl phosphate + H2O = a carboxylate + phosphate + H(+)</text>
        <dbReference type="Rhea" id="RHEA:14965"/>
        <dbReference type="ChEBI" id="CHEBI:15377"/>
        <dbReference type="ChEBI" id="CHEBI:15378"/>
        <dbReference type="ChEBI" id="CHEBI:29067"/>
        <dbReference type="ChEBI" id="CHEBI:43474"/>
        <dbReference type="ChEBI" id="CHEBI:59918"/>
        <dbReference type="EC" id="3.6.1.7"/>
    </reaction>
</comment>
<dbReference type="PROSITE" id="PS00150">
    <property type="entry name" value="ACYLPHOSPHATASE_1"/>
    <property type="match status" value="1"/>
</dbReference>
<dbReference type="RefSeq" id="WP_309262488.1">
    <property type="nucleotide sequence ID" value="NZ_JARUHG010000003.1"/>
</dbReference>
<dbReference type="Gene3D" id="3.30.70.100">
    <property type="match status" value="1"/>
</dbReference>
<dbReference type="PANTHER" id="PTHR47268:SF4">
    <property type="entry name" value="ACYLPHOSPHATASE"/>
    <property type="match status" value="1"/>
</dbReference>
<dbReference type="PROSITE" id="PS51160">
    <property type="entry name" value="ACYLPHOSPHATASE_3"/>
    <property type="match status" value="1"/>
</dbReference>
<keyword evidence="5 6" id="KW-0378">Hydrolase</keyword>
<dbReference type="GO" id="GO:0003998">
    <property type="term" value="F:acylphosphatase activity"/>
    <property type="evidence" value="ECO:0007669"/>
    <property type="project" value="UniProtKB-EC"/>
</dbReference>
<dbReference type="PROSITE" id="PS00151">
    <property type="entry name" value="ACYLPHOSPHATASE_2"/>
    <property type="match status" value="1"/>
</dbReference>
<dbReference type="Pfam" id="PF00708">
    <property type="entry name" value="Acylphosphatase"/>
    <property type="match status" value="1"/>
</dbReference>
<evidence type="ECO:0000256" key="5">
    <source>
        <dbReference type="PROSITE-ProRule" id="PRU00520"/>
    </source>
</evidence>
<dbReference type="Proteomes" id="UP001233535">
    <property type="component" value="Unassembled WGS sequence"/>
</dbReference>
<evidence type="ECO:0000256" key="7">
    <source>
        <dbReference type="RuleBase" id="RU004168"/>
    </source>
</evidence>
<evidence type="ECO:0000256" key="4">
    <source>
        <dbReference type="ARBA" id="ARBA00047645"/>
    </source>
</evidence>
<accession>A0ABU1CEP6</accession>
<proteinExistence type="inferred from homology"/>
<organism evidence="9 10">
    <name type="scientific">Lysobacter arvi</name>
    <dbReference type="NCBI Taxonomy" id="3038776"/>
    <lineage>
        <taxon>Bacteria</taxon>
        <taxon>Pseudomonadati</taxon>
        <taxon>Pseudomonadota</taxon>
        <taxon>Gammaproteobacteria</taxon>
        <taxon>Lysobacterales</taxon>
        <taxon>Lysobacteraceae</taxon>
        <taxon>Lysobacter</taxon>
    </lineage>
</organism>
<dbReference type="InterPro" id="IPR020456">
    <property type="entry name" value="Acylphosphatase"/>
</dbReference>
<dbReference type="SUPFAM" id="SSF54975">
    <property type="entry name" value="Acylphosphatase/BLUF domain-like"/>
    <property type="match status" value="1"/>
</dbReference>
<evidence type="ECO:0000256" key="6">
    <source>
        <dbReference type="RuleBase" id="RU000553"/>
    </source>
</evidence>
<dbReference type="EMBL" id="JARUHG010000003">
    <property type="protein sequence ID" value="MDR0183324.1"/>
    <property type="molecule type" value="Genomic_DNA"/>
</dbReference>
<dbReference type="EC" id="3.6.1.7" evidence="2 5"/>
<evidence type="ECO:0000256" key="2">
    <source>
        <dbReference type="ARBA" id="ARBA00012150"/>
    </source>
</evidence>
<name>A0ABU1CEP6_9GAMM</name>
<evidence type="ECO:0000256" key="1">
    <source>
        <dbReference type="ARBA" id="ARBA00005614"/>
    </source>
</evidence>
<sequence>MSAARFVVSGKVQGVFFRAATRDRARSLGLRGFAKNLDDGRVEVLAAGDDAAIDALAAWLREGPPMARVDDLERLPARDEEAGEGFVTG</sequence>
<keyword evidence="10" id="KW-1185">Reference proteome</keyword>